<keyword evidence="2" id="KW-0547">Nucleotide-binding</keyword>
<comment type="caution">
    <text evidence="5">The sequence shown here is derived from an EMBL/GenBank/DDBJ whole genome shotgun (WGS) entry which is preliminary data.</text>
</comment>
<dbReference type="InterPro" id="IPR027417">
    <property type="entry name" value="P-loop_NTPase"/>
</dbReference>
<dbReference type="PANTHER" id="PTHR45772">
    <property type="entry name" value="CONSERVED COMPONENT OF ABC TRANSPORTER FOR NATURAL AMINO ACIDS-RELATED"/>
    <property type="match status" value="1"/>
</dbReference>
<keyword evidence="3 5" id="KW-0067">ATP-binding</keyword>
<gene>
    <name evidence="5" type="primary">lptB</name>
    <name evidence="5" type="ORF">ENV82_01755</name>
</gene>
<dbReference type="SMART" id="SM00382">
    <property type="entry name" value="AAA"/>
    <property type="match status" value="1"/>
</dbReference>
<dbReference type="AlphaFoldDB" id="A0A7C4U3I8"/>
<proteinExistence type="predicted"/>
<dbReference type="GO" id="GO:0055085">
    <property type="term" value="P:transmembrane transport"/>
    <property type="evidence" value="ECO:0007669"/>
    <property type="project" value="InterPro"/>
</dbReference>
<dbReference type="GO" id="GO:0005524">
    <property type="term" value="F:ATP binding"/>
    <property type="evidence" value="ECO:0007669"/>
    <property type="project" value="UniProtKB-KW"/>
</dbReference>
<dbReference type="PANTHER" id="PTHR45772:SF10">
    <property type="entry name" value="LIPOPOLYSACCHARIDE EXPORT SYSTEM ATP-BINDING PROTEIN LPTB"/>
    <property type="match status" value="1"/>
</dbReference>
<dbReference type="PROSITE" id="PS50893">
    <property type="entry name" value="ABC_TRANSPORTER_2"/>
    <property type="match status" value="1"/>
</dbReference>
<evidence type="ECO:0000259" key="4">
    <source>
        <dbReference type="PROSITE" id="PS50893"/>
    </source>
</evidence>
<dbReference type="InterPro" id="IPR003439">
    <property type="entry name" value="ABC_transporter-like_ATP-bd"/>
</dbReference>
<dbReference type="GO" id="GO:0016887">
    <property type="term" value="F:ATP hydrolysis activity"/>
    <property type="evidence" value="ECO:0007669"/>
    <property type="project" value="InterPro"/>
</dbReference>
<name>A0A7C4U3I8_9BACT</name>
<dbReference type="CDD" id="cd03218">
    <property type="entry name" value="ABC_YhbG"/>
    <property type="match status" value="1"/>
</dbReference>
<organism evidence="5">
    <name type="scientific">Caldisericum exile</name>
    <dbReference type="NCBI Taxonomy" id="693075"/>
    <lineage>
        <taxon>Bacteria</taxon>
        <taxon>Pseudomonadati</taxon>
        <taxon>Caldisericota/Cryosericota group</taxon>
        <taxon>Caldisericota</taxon>
        <taxon>Caldisericia</taxon>
        <taxon>Caldisericales</taxon>
        <taxon>Caldisericaceae</taxon>
        <taxon>Caldisericum</taxon>
    </lineage>
</organism>
<dbReference type="InterPro" id="IPR051120">
    <property type="entry name" value="ABC_AA/LPS_Transport"/>
</dbReference>
<dbReference type="InterPro" id="IPR003593">
    <property type="entry name" value="AAA+_ATPase"/>
</dbReference>
<dbReference type="InterPro" id="IPR030921">
    <property type="entry name" value="LPS_export_LptB"/>
</dbReference>
<dbReference type="FunFam" id="3.40.50.300:FF:000151">
    <property type="entry name" value="Lipopolysaccharide ABC transporter ATP-binding protein"/>
    <property type="match status" value="1"/>
</dbReference>
<evidence type="ECO:0000313" key="5">
    <source>
        <dbReference type="EMBL" id="HGW60153.1"/>
    </source>
</evidence>
<evidence type="ECO:0000256" key="1">
    <source>
        <dbReference type="ARBA" id="ARBA00022448"/>
    </source>
</evidence>
<evidence type="ECO:0000256" key="3">
    <source>
        <dbReference type="ARBA" id="ARBA00022840"/>
    </source>
</evidence>
<evidence type="ECO:0000256" key="2">
    <source>
        <dbReference type="ARBA" id="ARBA00022741"/>
    </source>
</evidence>
<keyword evidence="1" id="KW-0813">Transport</keyword>
<accession>A0A7C4U3I8</accession>
<dbReference type="SUPFAM" id="SSF52540">
    <property type="entry name" value="P-loop containing nucleoside triphosphate hydrolases"/>
    <property type="match status" value="1"/>
</dbReference>
<dbReference type="Gene3D" id="3.40.50.300">
    <property type="entry name" value="P-loop containing nucleotide triphosphate hydrolases"/>
    <property type="match status" value="1"/>
</dbReference>
<sequence length="254" mass="28066">MVESCRESSWEKGDVGKIEAINLVKKYRGNKVVDEVSITVNTGEVIGLLGPNGAGKTTAFSIIAGLIKPDNGMIILNGEDITCLPVHIRGRKGIGYLPQEPSIFRRLSVEDNIRAILEIIHIPKNEIDSKLRELLEELNISHIAKKQATAISGGERRRVEITRILATNPSFILFDEPFAGIDPISITELRRIIVRLKSKGIGILLADHNVRDALSVVDRAYVIHKGKVIASGNPEDIVRHELAREVFLGEDFNL</sequence>
<dbReference type="Pfam" id="PF00005">
    <property type="entry name" value="ABC_tran"/>
    <property type="match status" value="1"/>
</dbReference>
<dbReference type="EMBL" id="DTHV01000053">
    <property type="protein sequence ID" value="HGW60153.1"/>
    <property type="molecule type" value="Genomic_DNA"/>
</dbReference>
<feature type="domain" description="ABC transporter" evidence="4">
    <location>
        <begin position="18"/>
        <end position="250"/>
    </location>
</feature>
<dbReference type="GO" id="GO:0043190">
    <property type="term" value="C:ATP-binding cassette (ABC) transporter complex"/>
    <property type="evidence" value="ECO:0007669"/>
    <property type="project" value="InterPro"/>
</dbReference>
<reference evidence="5" key="1">
    <citation type="journal article" date="2020" name="mSystems">
        <title>Genome- and Community-Level Interaction Insights into Carbon Utilization and Element Cycling Functions of Hydrothermarchaeota in Hydrothermal Sediment.</title>
        <authorList>
            <person name="Zhou Z."/>
            <person name="Liu Y."/>
            <person name="Xu W."/>
            <person name="Pan J."/>
            <person name="Luo Z.H."/>
            <person name="Li M."/>
        </authorList>
    </citation>
    <scope>NUCLEOTIDE SEQUENCE [LARGE SCALE GENOMIC DNA]</scope>
    <source>
        <strain evidence="5">SpSt-794</strain>
    </source>
</reference>
<dbReference type="NCBIfam" id="TIGR04406">
    <property type="entry name" value="LPS_export_lptB"/>
    <property type="match status" value="1"/>
</dbReference>
<protein>
    <submittedName>
        <fullName evidence="5">LPS export ABC transporter ATP-binding protein</fullName>
    </submittedName>
</protein>